<proteinExistence type="inferred from homology"/>
<evidence type="ECO:0000256" key="2">
    <source>
        <dbReference type="ARBA" id="ARBA00022761"/>
    </source>
</evidence>
<keyword evidence="4" id="KW-0732">Signal</keyword>
<sequence>MAGMKIALTAALLAALVTLSAATTYTTTVTTTTFADETENPGQQQQCQRQIQGRQFRSCQRYLSQRGGYNSEDESMMIEMNPGQQGQESLRECCQQLHNVNEQCRCEAIRHAVRQLQQQEGQQMGQSQQVYQKATELPRRCNMRPQQCQIRELPLAPSRRSDEFDGSGPIRLGSDEFAKVQPSVHLVQEQFLGRRRYVLRPIDDYDCGSFDRRVTEYFNLQGSRLNHFGYEFSGSGEIKMIYDMELSCLNSHVSHSVLKENSIMSTLVSEATLWCVSRFEALQPTDMFCPHSVHTVKRLVQFLLYNLLHQDQITHIFCLQLLKSSAAISFFFHMHVRLEHFRHLKFQARKMKWVKLSCPMCSGSAYETCRIVCYLYALSGLWSEDILKLCIQVLGVIFFKQILSLFN</sequence>
<comment type="caution">
    <text evidence="6">The sequence shown here is derived from an EMBL/GenBank/DDBJ whole genome shotgun (WGS) entry which is preliminary data.</text>
</comment>
<dbReference type="InterPro" id="IPR000617">
    <property type="entry name" value="Napin/2SS/CON"/>
</dbReference>
<gene>
    <name evidence="6" type="ORF">STAS_04888</name>
</gene>
<evidence type="ECO:0000313" key="6">
    <source>
        <dbReference type="EMBL" id="GER29061.1"/>
    </source>
</evidence>
<keyword evidence="7" id="KW-1185">Reference proteome</keyword>
<dbReference type="Pfam" id="PF00234">
    <property type="entry name" value="Tryp_alpha_amyl"/>
    <property type="match status" value="1"/>
</dbReference>
<dbReference type="PANTHER" id="PTHR35496:SF4">
    <property type="entry name" value="2S SULFUR-RICH SEED STORAGE PROTEIN 2-LIKE"/>
    <property type="match status" value="1"/>
</dbReference>
<accession>A0A5A7P8P4</accession>
<dbReference type="InterPro" id="IPR016140">
    <property type="entry name" value="Bifunc_inhib/LTP/seed_store"/>
</dbReference>
<comment type="similarity">
    <text evidence="1">Belongs to the 2S seed storage albumins family.</text>
</comment>
<evidence type="ECO:0000256" key="3">
    <source>
        <dbReference type="ARBA" id="ARBA00023129"/>
    </source>
</evidence>
<dbReference type="CDD" id="cd00261">
    <property type="entry name" value="AAI_SS"/>
    <property type="match status" value="1"/>
</dbReference>
<dbReference type="AlphaFoldDB" id="A0A5A7P8P4"/>
<evidence type="ECO:0000256" key="4">
    <source>
        <dbReference type="SAM" id="SignalP"/>
    </source>
</evidence>
<reference evidence="7" key="1">
    <citation type="journal article" date="2019" name="Curr. Biol.">
        <title>Genome Sequence of Striga asiatica Provides Insight into the Evolution of Plant Parasitism.</title>
        <authorList>
            <person name="Yoshida S."/>
            <person name="Kim S."/>
            <person name="Wafula E.K."/>
            <person name="Tanskanen J."/>
            <person name="Kim Y.M."/>
            <person name="Honaas L."/>
            <person name="Yang Z."/>
            <person name="Spallek T."/>
            <person name="Conn C.E."/>
            <person name="Ichihashi Y."/>
            <person name="Cheong K."/>
            <person name="Cui S."/>
            <person name="Der J.P."/>
            <person name="Gundlach H."/>
            <person name="Jiao Y."/>
            <person name="Hori C."/>
            <person name="Ishida J.K."/>
            <person name="Kasahara H."/>
            <person name="Kiba T."/>
            <person name="Kim M.S."/>
            <person name="Koo N."/>
            <person name="Laohavisit A."/>
            <person name="Lee Y.H."/>
            <person name="Lumba S."/>
            <person name="McCourt P."/>
            <person name="Mortimer J.C."/>
            <person name="Mutuku J.M."/>
            <person name="Nomura T."/>
            <person name="Sasaki-Sekimoto Y."/>
            <person name="Seto Y."/>
            <person name="Wang Y."/>
            <person name="Wakatake T."/>
            <person name="Sakakibara H."/>
            <person name="Demura T."/>
            <person name="Yamaguchi S."/>
            <person name="Yoneyama K."/>
            <person name="Manabe R.I."/>
            <person name="Nelson D.C."/>
            <person name="Schulman A.H."/>
            <person name="Timko M.P."/>
            <person name="dePamphilis C.W."/>
            <person name="Choi D."/>
            <person name="Shirasu K."/>
        </authorList>
    </citation>
    <scope>NUCLEOTIDE SEQUENCE [LARGE SCALE GENOMIC DNA]</scope>
    <source>
        <strain evidence="7">cv. UVA1</strain>
    </source>
</reference>
<dbReference type="InterPro" id="IPR036312">
    <property type="entry name" value="Bifun_inhib/LTP/seed_sf"/>
</dbReference>
<evidence type="ECO:0000313" key="7">
    <source>
        <dbReference type="Proteomes" id="UP000325081"/>
    </source>
</evidence>
<dbReference type="Proteomes" id="UP000325081">
    <property type="component" value="Unassembled WGS sequence"/>
</dbReference>
<feature type="signal peptide" evidence="4">
    <location>
        <begin position="1"/>
        <end position="22"/>
    </location>
</feature>
<dbReference type="SMART" id="SM00499">
    <property type="entry name" value="AAI"/>
    <property type="match status" value="1"/>
</dbReference>
<dbReference type="SUPFAM" id="SSF47699">
    <property type="entry name" value="Bifunctional inhibitor/lipid-transfer protein/seed storage 2S albumin"/>
    <property type="match status" value="1"/>
</dbReference>
<dbReference type="EMBL" id="BKCP01003335">
    <property type="protein sequence ID" value="GER29061.1"/>
    <property type="molecule type" value="Genomic_DNA"/>
</dbReference>
<name>A0A5A7P8P4_STRAF</name>
<evidence type="ECO:0000256" key="1">
    <source>
        <dbReference type="ARBA" id="ARBA00008262"/>
    </source>
</evidence>
<evidence type="ECO:0000259" key="5">
    <source>
        <dbReference type="SMART" id="SM00499"/>
    </source>
</evidence>
<feature type="chain" id="PRO_5022936594" evidence="4">
    <location>
        <begin position="23"/>
        <end position="407"/>
    </location>
</feature>
<dbReference type="PRINTS" id="PR00496">
    <property type="entry name" value="NAPIN"/>
</dbReference>
<organism evidence="6 7">
    <name type="scientific">Striga asiatica</name>
    <name type="common">Asiatic witchweed</name>
    <name type="synonym">Buchnera asiatica</name>
    <dbReference type="NCBI Taxonomy" id="4170"/>
    <lineage>
        <taxon>Eukaryota</taxon>
        <taxon>Viridiplantae</taxon>
        <taxon>Streptophyta</taxon>
        <taxon>Embryophyta</taxon>
        <taxon>Tracheophyta</taxon>
        <taxon>Spermatophyta</taxon>
        <taxon>Magnoliopsida</taxon>
        <taxon>eudicotyledons</taxon>
        <taxon>Gunneridae</taxon>
        <taxon>Pentapetalae</taxon>
        <taxon>asterids</taxon>
        <taxon>lamiids</taxon>
        <taxon>Lamiales</taxon>
        <taxon>Orobanchaceae</taxon>
        <taxon>Buchnereae</taxon>
        <taxon>Striga</taxon>
    </lineage>
</organism>
<dbReference type="GO" id="GO:0045735">
    <property type="term" value="F:nutrient reservoir activity"/>
    <property type="evidence" value="ECO:0007669"/>
    <property type="project" value="UniProtKB-KW"/>
</dbReference>
<feature type="domain" description="Bifunctional inhibitor/plant lipid transfer protein/seed storage helical" evidence="5">
    <location>
        <begin position="47"/>
        <end position="148"/>
    </location>
</feature>
<dbReference type="OrthoDB" id="1922883at2759"/>
<keyword evidence="2" id="KW-0758">Storage protein</keyword>
<protein>
    <submittedName>
        <fullName evidence="6">2S albumin</fullName>
    </submittedName>
</protein>
<dbReference type="Gene3D" id="1.10.110.10">
    <property type="entry name" value="Plant lipid-transfer and hydrophobic proteins"/>
    <property type="match status" value="1"/>
</dbReference>
<keyword evidence="3" id="KW-0708">Seed storage protein</keyword>
<dbReference type="PANTHER" id="PTHR35496">
    <property type="entry name" value="2S SEED STORAGE PROTEIN 1-RELATED"/>
    <property type="match status" value="1"/>
</dbReference>